<comment type="caution">
    <text evidence="1">The sequence shown here is derived from an EMBL/GenBank/DDBJ whole genome shotgun (WGS) entry which is preliminary data.</text>
</comment>
<proteinExistence type="predicted"/>
<evidence type="ECO:0000313" key="2">
    <source>
        <dbReference type="Proteomes" id="UP000528964"/>
    </source>
</evidence>
<dbReference type="Proteomes" id="UP000528964">
    <property type="component" value="Unassembled WGS sequence"/>
</dbReference>
<evidence type="ECO:0000313" key="1">
    <source>
        <dbReference type="EMBL" id="MBB3974390.1"/>
    </source>
</evidence>
<keyword evidence="2" id="KW-1185">Reference proteome</keyword>
<reference evidence="1 2" key="1">
    <citation type="submission" date="2020-08" db="EMBL/GenBank/DDBJ databases">
        <title>Genomic Encyclopedia of Type Strains, Phase IV (KMG-IV): sequencing the most valuable type-strain genomes for metagenomic binning, comparative biology and taxonomic classification.</title>
        <authorList>
            <person name="Goeker M."/>
        </authorList>
    </citation>
    <scope>NUCLEOTIDE SEQUENCE [LARGE SCALE GENOMIC DNA]</scope>
    <source>
        <strain evidence="1 2">DSM 25481</strain>
    </source>
</reference>
<dbReference type="RefSeq" id="WP_183396230.1">
    <property type="nucleotide sequence ID" value="NZ_JACIDR010000005.1"/>
</dbReference>
<protein>
    <submittedName>
        <fullName evidence="1">Uncharacterized protein</fullName>
    </submittedName>
</protein>
<organism evidence="1 2">
    <name type="scientific">Hansschlegelia beijingensis</name>
    <dbReference type="NCBI Taxonomy" id="1133344"/>
    <lineage>
        <taxon>Bacteria</taxon>
        <taxon>Pseudomonadati</taxon>
        <taxon>Pseudomonadota</taxon>
        <taxon>Alphaproteobacteria</taxon>
        <taxon>Hyphomicrobiales</taxon>
        <taxon>Methylopilaceae</taxon>
        <taxon>Hansschlegelia</taxon>
    </lineage>
</organism>
<dbReference type="EMBL" id="JACIDR010000005">
    <property type="protein sequence ID" value="MBB3974390.1"/>
    <property type="molecule type" value="Genomic_DNA"/>
</dbReference>
<name>A0A7W6GGJ4_9HYPH</name>
<gene>
    <name evidence="1" type="ORF">GGR24_003071</name>
</gene>
<sequence length="67" mass="7659">MQVKPLSKLTPRKVVRRIERIKASDDPQKAKRMRKRLLRSIVLGVAAGNIRSPRKCAILFRNGFMAS</sequence>
<accession>A0A7W6GGJ4</accession>
<dbReference type="AlphaFoldDB" id="A0A7W6GGJ4"/>